<dbReference type="EMBL" id="BEZZ01112719">
    <property type="protein sequence ID" value="GCC43701.1"/>
    <property type="molecule type" value="Genomic_DNA"/>
</dbReference>
<sequence>RDGDAYKSGGEVDLLTKKNIPAGLRKDYFEDYSSEAI</sequence>
<reference evidence="1 2" key="1">
    <citation type="journal article" date="2018" name="Nat. Ecol. Evol.">
        <title>Shark genomes provide insights into elasmobranch evolution and the origin of vertebrates.</title>
        <authorList>
            <person name="Hara Y"/>
            <person name="Yamaguchi K"/>
            <person name="Onimaru K"/>
            <person name="Kadota M"/>
            <person name="Koyanagi M"/>
            <person name="Keeley SD"/>
            <person name="Tatsumi K"/>
            <person name="Tanaka K"/>
            <person name="Motone F"/>
            <person name="Kageyama Y"/>
            <person name="Nozu R"/>
            <person name="Adachi N"/>
            <person name="Nishimura O"/>
            <person name="Nakagawa R"/>
            <person name="Tanegashima C"/>
            <person name="Kiyatake I"/>
            <person name="Matsumoto R"/>
            <person name="Murakumo K"/>
            <person name="Nishida K"/>
            <person name="Terakita A"/>
            <person name="Kuratani S"/>
            <person name="Sato K"/>
            <person name="Hyodo S Kuraku.S."/>
        </authorList>
    </citation>
    <scope>NUCLEOTIDE SEQUENCE [LARGE SCALE GENOMIC DNA]</scope>
</reference>
<name>A0A401TM01_CHIPU</name>
<gene>
    <name evidence="1" type="ORF">chiPu_0027753</name>
</gene>
<organism evidence="1 2">
    <name type="scientific">Chiloscyllium punctatum</name>
    <name type="common">Brownbanded bambooshark</name>
    <name type="synonym">Hemiscyllium punctatum</name>
    <dbReference type="NCBI Taxonomy" id="137246"/>
    <lineage>
        <taxon>Eukaryota</taxon>
        <taxon>Metazoa</taxon>
        <taxon>Chordata</taxon>
        <taxon>Craniata</taxon>
        <taxon>Vertebrata</taxon>
        <taxon>Chondrichthyes</taxon>
        <taxon>Elasmobranchii</taxon>
        <taxon>Galeomorphii</taxon>
        <taxon>Galeoidea</taxon>
        <taxon>Orectolobiformes</taxon>
        <taxon>Hemiscylliidae</taxon>
        <taxon>Chiloscyllium</taxon>
    </lineage>
</organism>
<protein>
    <submittedName>
        <fullName evidence="1">Uncharacterized protein</fullName>
    </submittedName>
</protein>
<evidence type="ECO:0000313" key="1">
    <source>
        <dbReference type="EMBL" id="GCC43701.1"/>
    </source>
</evidence>
<proteinExistence type="predicted"/>
<dbReference type="Proteomes" id="UP000287033">
    <property type="component" value="Unassembled WGS sequence"/>
</dbReference>
<accession>A0A401TM01</accession>
<feature type="non-terminal residue" evidence="1">
    <location>
        <position position="1"/>
    </location>
</feature>
<keyword evidence="2" id="KW-1185">Reference proteome</keyword>
<dbReference type="AlphaFoldDB" id="A0A401TM01"/>
<evidence type="ECO:0000313" key="2">
    <source>
        <dbReference type="Proteomes" id="UP000287033"/>
    </source>
</evidence>
<comment type="caution">
    <text evidence="1">The sequence shown here is derived from an EMBL/GenBank/DDBJ whole genome shotgun (WGS) entry which is preliminary data.</text>
</comment>